<feature type="transmembrane region" description="Helical" evidence="6">
    <location>
        <begin position="110"/>
        <end position="134"/>
    </location>
</feature>
<comment type="subcellular location">
    <subcellularLocation>
        <location evidence="1">Membrane</location>
        <topology evidence="1">Multi-pass membrane protein</topology>
    </subcellularLocation>
</comment>
<dbReference type="GO" id="GO:0016020">
    <property type="term" value="C:membrane"/>
    <property type="evidence" value="ECO:0007669"/>
    <property type="project" value="UniProtKB-SubCell"/>
</dbReference>
<dbReference type="OrthoDB" id="6412567at2759"/>
<evidence type="ECO:0000313" key="8">
    <source>
        <dbReference type="Proteomes" id="UP000821853"/>
    </source>
</evidence>
<accession>A0A9J6FMF4</accession>
<keyword evidence="4 6" id="KW-0472">Membrane</keyword>
<keyword evidence="3 6" id="KW-1133">Transmembrane helix</keyword>
<dbReference type="Pfam" id="PF00083">
    <property type="entry name" value="Sugar_tr"/>
    <property type="match status" value="1"/>
</dbReference>
<keyword evidence="8" id="KW-1185">Reference proteome</keyword>
<dbReference type="PANTHER" id="PTHR24064">
    <property type="entry name" value="SOLUTE CARRIER FAMILY 22 MEMBER"/>
    <property type="match status" value="1"/>
</dbReference>
<evidence type="ECO:0000256" key="6">
    <source>
        <dbReference type="SAM" id="Phobius"/>
    </source>
</evidence>
<evidence type="ECO:0000256" key="3">
    <source>
        <dbReference type="ARBA" id="ARBA00022989"/>
    </source>
</evidence>
<evidence type="ECO:0000256" key="1">
    <source>
        <dbReference type="ARBA" id="ARBA00004141"/>
    </source>
</evidence>
<dbReference type="VEuPathDB" id="VectorBase:HLOH_056579"/>
<dbReference type="InterPro" id="IPR005828">
    <property type="entry name" value="MFS_sugar_transport-like"/>
</dbReference>
<feature type="transmembrane region" description="Helical" evidence="6">
    <location>
        <begin position="226"/>
        <end position="247"/>
    </location>
</feature>
<dbReference type="Gene3D" id="1.20.1250.20">
    <property type="entry name" value="MFS general substrate transporter like domains"/>
    <property type="match status" value="1"/>
</dbReference>
<feature type="transmembrane region" description="Helical" evidence="6">
    <location>
        <begin position="198"/>
        <end position="220"/>
    </location>
</feature>
<evidence type="ECO:0000256" key="4">
    <source>
        <dbReference type="ARBA" id="ARBA00023136"/>
    </source>
</evidence>
<sequence>MLKTIISPFRSVVQESPRWLITTGQEKRAERAIAKILRMNRRTVPDWHAHMRNIVVKIRGASATSMGPLEILRNRVIRNNTVKLCAVWFADGILYYTFVTNSVHIKGNYMVNFAVSTAAEMPAALLALALVYYFRRRPSQVSSLLIGAAVAVAEQLTPPEFYYVGLSLSMVGRFMLTVSAAFKWVWTLELYPTAARGFGFSVCFTVGRVGGILAPFVTLLKRQSSVYAAATVLGAAGVLGAAMAALLPETRGLELPDTFDDAEEIARKPDRSEENGMTVLSPFQERRASMEA</sequence>
<comment type="caution">
    <text evidence="7">The sequence shown here is derived from an EMBL/GenBank/DDBJ whole genome shotgun (WGS) entry which is preliminary data.</text>
</comment>
<proteinExistence type="predicted"/>
<dbReference type="GO" id="GO:0022857">
    <property type="term" value="F:transmembrane transporter activity"/>
    <property type="evidence" value="ECO:0007669"/>
    <property type="project" value="InterPro"/>
</dbReference>
<feature type="transmembrane region" description="Helical" evidence="6">
    <location>
        <begin position="81"/>
        <end position="98"/>
    </location>
</feature>
<reference evidence="7 8" key="1">
    <citation type="journal article" date="2020" name="Cell">
        <title>Large-Scale Comparative Analyses of Tick Genomes Elucidate Their Genetic Diversity and Vector Capacities.</title>
        <authorList>
            <consortium name="Tick Genome and Microbiome Consortium (TIGMIC)"/>
            <person name="Jia N."/>
            <person name="Wang J."/>
            <person name="Shi W."/>
            <person name="Du L."/>
            <person name="Sun Y."/>
            <person name="Zhan W."/>
            <person name="Jiang J.F."/>
            <person name="Wang Q."/>
            <person name="Zhang B."/>
            <person name="Ji P."/>
            <person name="Bell-Sakyi L."/>
            <person name="Cui X.M."/>
            <person name="Yuan T.T."/>
            <person name="Jiang B.G."/>
            <person name="Yang W.F."/>
            <person name="Lam T.T."/>
            <person name="Chang Q.C."/>
            <person name="Ding S.J."/>
            <person name="Wang X.J."/>
            <person name="Zhu J.G."/>
            <person name="Ruan X.D."/>
            <person name="Zhao L."/>
            <person name="Wei J.T."/>
            <person name="Ye R.Z."/>
            <person name="Que T.C."/>
            <person name="Du C.H."/>
            <person name="Zhou Y.H."/>
            <person name="Cheng J.X."/>
            <person name="Dai P.F."/>
            <person name="Guo W.B."/>
            <person name="Han X.H."/>
            <person name="Huang E.J."/>
            <person name="Li L.F."/>
            <person name="Wei W."/>
            <person name="Gao Y.C."/>
            <person name="Liu J.Z."/>
            <person name="Shao H.Z."/>
            <person name="Wang X."/>
            <person name="Wang C.C."/>
            <person name="Yang T.C."/>
            <person name="Huo Q.B."/>
            <person name="Li W."/>
            <person name="Chen H.Y."/>
            <person name="Chen S.E."/>
            <person name="Zhou L.G."/>
            <person name="Ni X.B."/>
            <person name="Tian J.H."/>
            <person name="Sheng Y."/>
            <person name="Liu T."/>
            <person name="Pan Y.S."/>
            <person name="Xia L.Y."/>
            <person name="Li J."/>
            <person name="Zhao F."/>
            <person name="Cao W.C."/>
        </authorList>
    </citation>
    <scope>NUCLEOTIDE SEQUENCE [LARGE SCALE GENOMIC DNA]</scope>
    <source>
        <strain evidence="7">HaeL-2018</strain>
    </source>
</reference>
<name>A0A9J6FMF4_HAELO</name>
<keyword evidence="2 6" id="KW-0812">Transmembrane</keyword>
<feature type="region of interest" description="Disordered" evidence="5">
    <location>
        <begin position="267"/>
        <end position="292"/>
    </location>
</feature>
<evidence type="ECO:0000256" key="5">
    <source>
        <dbReference type="SAM" id="MobiDB-lite"/>
    </source>
</evidence>
<gene>
    <name evidence="7" type="ORF">HPB48_019156</name>
</gene>
<evidence type="ECO:0008006" key="9">
    <source>
        <dbReference type="Google" id="ProtNLM"/>
    </source>
</evidence>
<feature type="transmembrane region" description="Helical" evidence="6">
    <location>
        <begin position="163"/>
        <end position="186"/>
    </location>
</feature>
<evidence type="ECO:0000256" key="2">
    <source>
        <dbReference type="ARBA" id="ARBA00022692"/>
    </source>
</evidence>
<organism evidence="7 8">
    <name type="scientific">Haemaphysalis longicornis</name>
    <name type="common">Bush tick</name>
    <dbReference type="NCBI Taxonomy" id="44386"/>
    <lineage>
        <taxon>Eukaryota</taxon>
        <taxon>Metazoa</taxon>
        <taxon>Ecdysozoa</taxon>
        <taxon>Arthropoda</taxon>
        <taxon>Chelicerata</taxon>
        <taxon>Arachnida</taxon>
        <taxon>Acari</taxon>
        <taxon>Parasitiformes</taxon>
        <taxon>Ixodida</taxon>
        <taxon>Ixodoidea</taxon>
        <taxon>Ixodidae</taxon>
        <taxon>Haemaphysalinae</taxon>
        <taxon>Haemaphysalis</taxon>
    </lineage>
</organism>
<evidence type="ECO:0000313" key="7">
    <source>
        <dbReference type="EMBL" id="KAH9364035.1"/>
    </source>
</evidence>
<protein>
    <recommendedName>
        <fullName evidence="9">Organic cation transporter protein-like</fullName>
    </recommendedName>
</protein>
<dbReference type="EMBL" id="JABSTR010000002">
    <property type="protein sequence ID" value="KAH9364035.1"/>
    <property type="molecule type" value="Genomic_DNA"/>
</dbReference>
<dbReference type="OMA" id="FGEYWAP"/>
<dbReference type="SUPFAM" id="SSF103473">
    <property type="entry name" value="MFS general substrate transporter"/>
    <property type="match status" value="1"/>
</dbReference>
<dbReference type="Proteomes" id="UP000821853">
    <property type="component" value="Chromosome 10"/>
</dbReference>
<dbReference type="InterPro" id="IPR036259">
    <property type="entry name" value="MFS_trans_sf"/>
</dbReference>
<dbReference type="AlphaFoldDB" id="A0A9J6FMF4"/>